<proteinExistence type="predicted"/>
<organism evidence="2 3">
    <name type="scientific">Pleurodeles waltl</name>
    <name type="common">Iberian ribbed newt</name>
    <dbReference type="NCBI Taxonomy" id="8319"/>
    <lineage>
        <taxon>Eukaryota</taxon>
        <taxon>Metazoa</taxon>
        <taxon>Chordata</taxon>
        <taxon>Craniata</taxon>
        <taxon>Vertebrata</taxon>
        <taxon>Euteleostomi</taxon>
        <taxon>Amphibia</taxon>
        <taxon>Batrachia</taxon>
        <taxon>Caudata</taxon>
        <taxon>Salamandroidea</taxon>
        <taxon>Salamandridae</taxon>
        <taxon>Pleurodelinae</taxon>
        <taxon>Pleurodeles</taxon>
    </lineage>
</organism>
<name>A0AAV7SN37_PLEWA</name>
<evidence type="ECO:0000313" key="3">
    <source>
        <dbReference type="Proteomes" id="UP001066276"/>
    </source>
</evidence>
<dbReference type="EMBL" id="JANPWB010000008">
    <property type="protein sequence ID" value="KAJ1165414.1"/>
    <property type="molecule type" value="Genomic_DNA"/>
</dbReference>
<dbReference type="Proteomes" id="UP001066276">
    <property type="component" value="Chromosome 4_2"/>
</dbReference>
<reference evidence="2" key="1">
    <citation type="journal article" date="2022" name="bioRxiv">
        <title>Sequencing and chromosome-scale assembly of the giantPleurodeles waltlgenome.</title>
        <authorList>
            <person name="Brown T."/>
            <person name="Elewa A."/>
            <person name="Iarovenko S."/>
            <person name="Subramanian E."/>
            <person name="Araus A.J."/>
            <person name="Petzold A."/>
            <person name="Susuki M."/>
            <person name="Suzuki K.-i.T."/>
            <person name="Hayashi T."/>
            <person name="Toyoda A."/>
            <person name="Oliveira C."/>
            <person name="Osipova E."/>
            <person name="Leigh N.D."/>
            <person name="Simon A."/>
            <person name="Yun M.H."/>
        </authorList>
    </citation>
    <scope>NUCLEOTIDE SEQUENCE</scope>
    <source>
        <strain evidence="2">20211129_DDA</strain>
        <tissue evidence="2">Liver</tissue>
    </source>
</reference>
<feature type="region of interest" description="Disordered" evidence="1">
    <location>
        <begin position="44"/>
        <end position="78"/>
    </location>
</feature>
<protein>
    <submittedName>
        <fullName evidence="2">Uncharacterized protein</fullName>
    </submittedName>
</protein>
<dbReference type="AlphaFoldDB" id="A0AAV7SN37"/>
<accession>A0AAV7SN37</accession>
<keyword evidence="3" id="KW-1185">Reference proteome</keyword>
<feature type="compositionally biased region" description="Basic and acidic residues" evidence="1">
    <location>
        <begin position="53"/>
        <end position="78"/>
    </location>
</feature>
<gene>
    <name evidence="2" type="ORF">NDU88_005842</name>
</gene>
<evidence type="ECO:0000313" key="2">
    <source>
        <dbReference type="EMBL" id="KAJ1165414.1"/>
    </source>
</evidence>
<evidence type="ECO:0000256" key="1">
    <source>
        <dbReference type="SAM" id="MobiDB-lite"/>
    </source>
</evidence>
<comment type="caution">
    <text evidence="2">The sequence shown here is derived from an EMBL/GenBank/DDBJ whole genome shotgun (WGS) entry which is preliminary data.</text>
</comment>
<sequence>MGAITPHGEPACAGLFCAGVFLQCRCGVARAPKSSCECRADERKSKASQFSDFHQEGKKEHSVPIEKKSEEIGRLVQL</sequence>